<feature type="transmembrane region" description="Helical" evidence="1">
    <location>
        <begin position="102"/>
        <end position="123"/>
    </location>
</feature>
<dbReference type="RefSeq" id="WP_039358093.1">
    <property type="nucleotide sequence ID" value="NZ_JSAN01000064.1"/>
</dbReference>
<protein>
    <submittedName>
        <fullName evidence="2">Uncharacterized protein</fullName>
    </submittedName>
</protein>
<evidence type="ECO:0000313" key="2">
    <source>
        <dbReference type="EMBL" id="KIC72051.1"/>
    </source>
</evidence>
<feature type="transmembrane region" description="Helical" evidence="1">
    <location>
        <begin position="129"/>
        <end position="149"/>
    </location>
</feature>
<accession>A0A0C1JND9</accession>
<gene>
    <name evidence="2" type="ORF">DB44_CR00030</name>
</gene>
<comment type="caution">
    <text evidence="2">The sequence shown here is derived from an EMBL/GenBank/DDBJ whole genome shotgun (WGS) entry which is preliminary data.</text>
</comment>
<dbReference type="Proteomes" id="UP000031465">
    <property type="component" value="Unassembled WGS sequence"/>
</dbReference>
<reference evidence="2 3" key="1">
    <citation type="journal article" date="2014" name="Mol. Biol. Evol.">
        <title>Massive expansion of Ubiquitination-related gene families within the Chlamydiae.</title>
        <authorList>
            <person name="Domman D."/>
            <person name="Collingro A."/>
            <person name="Lagkouvardos I."/>
            <person name="Gehre L."/>
            <person name="Weinmaier T."/>
            <person name="Rattei T."/>
            <person name="Subtil A."/>
            <person name="Horn M."/>
        </authorList>
    </citation>
    <scope>NUCLEOTIDE SEQUENCE [LARGE SCALE GENOMIC DNA]</scope>
    <source>
        <strain evidence="2 3">EI2</strain>
    </source>
</reference>
<proteinExistence type="predicted"/>
<dbReference type="AlphaFoldDB" id="A0A0C1JND9"/>
<dbReference type="EMBL" id="JSAN01000064">
    <property type="protein sequence ID" value="KIC72051.1"/>
    <property type="molecule type" value="Genomic_DNA"/>
</dbReference>
<evidence type="ECO:0000313" key="3">
    <source>
        <dbReference type="Proteomes" id="UP000031465"/>
    </source>
</evidence>
<dbReference type="PATRIC" id="fig|362787.3.peg.1000"/>
<feature type="transmembrane region" description="Helical" evidence="1">
    <location>
        <begin position="65"/>
        <end position="90"/>
    </location>
</feature>
<keyword evidence="1" id="KW-1133">Transmembrane helix</keyword>
<sequence length="156" mass="16803">MYQKIDYAVIKNGILSGVAYAAHAAHQTKEIFGNLAGHAVRVIKSGANYAQREVNRAQPYLKNPYIAATSVATASIINLIIADAITVIVQKILPSETKTQKSVNGLVSSLTGVVTWLGGMWAYRYYAQIPLSLPIYAVSTIAGSLILGISNSQKFF</sequence>
<name>A0A0C1JND9_9BACT</name>
<organism evidence="2 3">
    <name type="scientific">Candidatus Protochlamydia amoebophila</name>
    <dbReference type="NCBI Taxonomy" id="362787"/>
    <lineage>
        <taxon>Bacteria</taxon>
        <taxon>Pseudomonadati</taxon>
        <taxon>Chlamydiota</taxon>
        <taxon>Chlamydiia</taxon>
        <taxon>Parachlamydiales</taxon>
        <taxon>Parachlamydiaceae</taxon>
        <taxon>Candidatus Protochlamydia</taxon>
    </lineage>
</organism>
<keyword evidence="1" id="KW-0472">Membrane</keyword>
<keyword evidence="1" id="KW-0812">Transmembrane</keyword>
<evidence type="ECO:0000256" key="1">
    <source>
        <dbReference type="SAM" id="Phobius"/>
    </source>
</evidence>